<evidence type="ECO:0000313" key="1">
    <source>
        <dbReference type="EMBL" id="CAK0854602.1"/>
    </source>
</evidence>
<name>A0ABN9U7G1_9DINO</name>
<sequence length="66" mass="7226">MLAAAGFERDPMADLGTEEERALGRLVLEKYGSDLFFLDRHGGGSFFCEAFLHDAVQGPAGVFEFL</sequence>
<proteinExistence type="predicted"/>
<protein>
    <recommendedName>
        <fullName evidence="3">SMI1/KNR4 family protein</fullName>
    </recommendedName>
</protein>
<organism evidence="1 2">
    <name type="scientific">Prorocentrum cordatum</name>
    <dbReference type="NCBI Taxonomy" id="2364126"/>
    <lineage>
        <taxon>Eukaryota</taxon>
        <taxon>Sar</taxon>
        <taxon>Alveolata</taxon>
        <taxon>Dinophyceae</taxon>
        <taxon>Prorocentrales</taxon>
        <taxon>Prorocentraceae</taxon>
        <taxon>Prorocentrum</taxon>
    </lineage>
</organism>
<dbReference type="EMBL" id="CAUYUJ010015490">
    <property type="protein sequence ID" value="CAK0854602.1"/>
    <property type="molecule type" value="Genomic_DNA"/>
</dbReference>
<evidence type="ECO:0000313" key="2">
    <source>
        <dbReference type="Proteomes" id="UP001189429"/>
    </source>
</evidence>
<gene>
    <name evidence="1" type="ORF">PCOR1329_LOCUS45643</name>
</gene>
<accession>A0ABN9U7G1</accession>
<dbReference type="Proteomes" id="UP001189429">
    <property type="component" value="Unassembled WGS sequence"/>
</dbReference>
<evidence type="ECO:0008006" key="3">
    <source>
        <dbReference type="Google" id="ProtNLM"/>
    </source>
</evidence>
<keyword evidence="2" id="KW-1185">Reference proteome</keyword>
<comment type="caution">
    <text evidence="1">The sequence shown here is derived from an EMBL/GenBank/DDBJ whole genome shotgun (WGS) entry which is preliminary data.</text>
</comment>
<reference evidence="1" key="1">
    <citation type="submission" date="2023-10" db="EMBL/GenBank/DDBJ databases">
        <authorList>
            <person name="Chen Y."/>
            <person name="Shah S."/>
            <person name="Dougan E. K."/>
            <person name="Thang M."/>
            <person name="Chan C."/>
        </authorList>
    </citation>
    <scope>NUCLEOTIDE SEQUENCE [LARGE SCALE GENOMIC DNA]</scope>
</reference>